<evidence type="ECO:0000313" key="2">
    <source>
        <dbReference type="Proteomes" id="UP001057452"/>
    </source>
</evidence>
<reference evidence="1" key="1">
    <citation type="submission" date="2022-05" db="EMBL/GenBank/DDBJ databases">
        <title>Chromosome-level genome of Chaenocephalus aceratus.</title>
        <authorList>
            <person name="Park H."/>
        </authorList>
    </citation>
    <scope>NUCLEOTIDE SEQUENCE</scope>
    <source>
        <strain evidence="1">KU_202001</strain>
    </source>
</reference>
<comment type="caution">
    <text evidence="1">The sequence shown here is derived from an EMBL/GenBank/DDBJ whole genome shotgun (WGS) entry which is preliminary data.</text>
</comment>
<dbReference type="Proteomes" id="UP001057452">
    <property type="component" value="Chromosome 21"/>
</dbReference>
<accession>A0ACB9VXY2</accession>
<protein>
    <submittedName>
        <fullName evidence="1">Uncharacterized protein</fullName>
    </submittedName>
</protein>
<gene>
    <name evidence="1" type="ORF">KUCAC02_009997</name>
</gene>
<sequence length="330" mass="36633">MLFIENDEHHTPQAITSHHLANALLLFDTLSICETAITQNIMSLSLQIMDKLESVKARLCTWLSEDPDFILTKCGNMLLMNEFLEAQERSNALEKMEVLLSTIITKGDDTCHSFLDILEENQAHYQQLKQLFNPATQKSAAPTAHADSCSVVTMREITDVQLETLNVEIKTEMDPQSWKTGTAVGPVLQRDYTALNGSVICADKISGVNIDVLNLSVSVKSVNTGRQDTATPSVDETPPSHEGPAAKMIISKKLRLIHCLSADPSFILQNVQQKNIVSNREYGNLKDLSQREDTVINLIDLVIGKGEKACSLFLEVLKQPDILETYPNLN</sequence>
<name>A0ACB9VXY2_CHAAC</name>
<keyword evidence="2" id="KW-1185">Reference proteome</keyword>
<dbReference type="EMBL" id="CM043805">
    <property type="protein sequence ID" value="KAI4805376.1"/>
    <property type="molecule type" value="Genomic_DNA"/>
</dbReference>
<evidence type="ECO:0000313" key="1">
    <source>
        <dbReference type="EMBL" id="KAI4805376.1"/>
    </source>
</evidence>
<organism evidence="1 2">
    <name type="scientific">Chaenocephalus aceratus</name>
    <name type="common">Blackfin icefish</name>
    <name type="synonym">Chaenichthys aceratus</name>
    <dbReference type="NCBI Taxonomy" id="36190"/>
    <lineage>
        <taxon>Eukaryota</taxon>
        <taxon>Metazoa</taxon>
        <taxon>Chordata</taxon>
        <taxon>Craniata</taxon>
        <taxon>Vertebrata</taxon>
        <taxon>Euteleostomi</taxon>
        <taxon>Actinopterygii</taxon>
        <taxon>Neopterygii</taxon>
        <taxon>Teleostei</taxon>
        <taxon>Neoteleostei</taxon>
        <taxon>Acanthomorphata</taxon>
        <taxon>Eupercaria</taxon>
        <taxon>Perciformes</taxon>
        <taxon>Notothenioidei</taxon>
        <taxon>Channichthyidae</taxon>
        <taxon>Chaenocephalus</taxon>
    </lineage>
</organism>
<proteinExistence type="predicted"/>